<keyword evidence="3" id="KW-0597">Phosphoprotein</keyword>
<keyword evidence="8" id="KW-0802">TPR repeat</keyword>
<evidence type="ECO:0000256" key="9">
    <source>
        <dbReference type="SAM" id="Phobius"/>
    </source>
</evidence>
<keyword evidence="12" id="KW-1185">Reference proteome</keyword>
<name>A0A7U3ZMX0_RUNSL</name>
<dbReference type="PANTHER" id="PTHR41523:SF8">
    <property type="entry name" value="ETHYLENE RESPONSE SENSOR PROTEIN"/>
    <property type="match status" value="1"/>
</dbReference>
<dbReference type="Pfam" id="PF13581">
    <property type="entry name" value="HATPase_c_2"/>
    <property type="match status" value="1"/>
</dbReference>
<feature type="domain" description="Histidine kinase/HSP90-like ATPase" evidence="10">
    <location>
        <begin position="488"/>
        <end position="582"/>
    </location>
</feature>
<dbReference type="InterPro" id="IPR036890">
    <property type="entry name" value="HATPase_C_sf"/>
</dbReference>
<dbReference type="InterPro" id="IPR019734">
    <property type="entry name" value="TPR_rpt"/>
</dbReference>
<comment type="catalytic activity">
    <reaction evidence="1">
        <text>ATP + protein L-histidine = ADP + protein N-phospho-L-histidine.</text>
        <dbReference type="EC" id="2.7.13.3"/>
    </reaction>
</comment>
<proteinExistence type="predicted"/>
<evidence type="ECO:0000313" key="12">
    <source>
        <dbReference type="Proteomes" id="UP000000493"/>
    </source>
</evidence>
<evidence type="ECO:0000256" key="4">
    <source>
        <dbReference type="ARBA" id="ARBA00022679"/>
    </source>
</evidence>
<dbReference type="GO" id="GO:0005524">
    <property type="term" value="F:ATP binding"/>
    <property type="evidence" value="ECO:0007669"/>
    <property type="project" value="UniProtKB-KW"/>
</dbReference>
<keyword evidence="6 11" id="KW-0418">Kinase</keyword>
<reference evidence="11 12" key="2">
    <citation type="journal article" date="2012" name="Stand. Genomic Sci.">
        <title>Complete genome sequence of the aquatic bacterium Runella slithyformis type strain (LSU 4(T)).</title>
        <authorList>
            <person name="Copeland A."/>
            <person name="Zhang X."/>
            <person name="Misra M."/>
            <person name="Lapidus A."/>
            <person name="Nolan M."/>
            <person name="Lucas S."/>
            <person name="Deshpande S."/>
            <person name="Cheng J.F."/>
            <person name="Tapia R."/>
            <person name="Goodwin L.A."/>
            <person name="Pitluck S."/>
            <person name="Liolios K."/>
            <person name="Pagani I."/>
            <person name="Ivanova N."/>
            <person name="Mikhailova N."/>
            <person name="Pati A."/>
            <person name="Chen A."/>
            <person name="Palaniappan K."/>
            <person name="Land M."/>
            <person name="Hauser L."/>
            <person name="Pan C."/>
            <person name="Jeffries C.D."/>
            <person name="Detter J.C."/>
            <person name="Brambilla E.M."/>
            <person name="Rohde M."/>
            <person name="Djao O.D."/>
            <person name="Goker M."/>
            <person name="Sikorski J."/>
            <person name="Tindall B.J."/>
            <person name="Woyke T."/>
            <person name="Bristow J."/>
            <person name="Eisen J.A."/>
            <person name="Markowitz V."/>
            <person name="Hugenholtz P."/>
            <person name="Kyrpides N.C."/>
            <person name="Klenk H.P."/>
            <person name="Mavromatis K."/>
        </authorList>
    </citation>
    <scope>NUCLEOTIDE SEQUENCE [LARGE SCALE GENOMIC DNA]</scope>
    <source>
        <strain evidence="12">ATCC 29530 / DSM 19594 / LMG 11500 / NCIMB 11436 / LSU 4</strain>
    </source>
</reference>
<feature type="repeat" description="TPR" evidence="8">
    <location>
        <begin position="72"/>
        <end position="105"/>
    </location>
</feature>
<evidence type="ECO:0000259" key="10">
    <source>
        <dbReference type="SMART" id="SM00387"/>
    </source>
</evidence>
<dbReference type="InterPro" id="IPR011990">
    <property type="entry name" value="TPR-like_helical_dom_sf"/>
</dbReference>
<sequence length="599" mass="68738">MKHSSSISPYVMNKIIYSTFFTTLFMAGISAYQAIAQTPPQSSPPQSPYERLLETQKDYEAAMKTGDSLEVAEMCYRMGKRYAGLKNFSKAQEWFLRALRIREPLGPSEDIGKIYIQIAGFQIYFPNTAKTLHYNYMAYINFRAGKSWRSQMEANKLLGHLHAVAWESRQPLPYTKATGSPDSAVYYAERSLQAAKKVDNPSDIGLAYGFLGDVWKLKNNPQKSSEYRQKEIDIYTKANLTNNLMDRYVNTSIELLQQNKPLLAKQWLDKARPLTPRTSNNLIHEKLTEAYALYYEQIGDWKMAFQYQKKGRQLKNQELADQFNQAIQNSLLLDEHEKRQTEFRAQQKEMALRNKLSFVLVILFLGVCLAGVLFYRLFVKYKKISTLHADLIKEQDHRTKNNLQSVSNLLSLQLNQLTDPVAVRALEESVMRVDAMLLLHRELYQGEKLIEVNLKKYIPDLIQSVLRSYDLEHTNVMYEVEERWLHADNAIPLGLVLNELVTNACKYALPNHPDPALTIHCYRKVGKMFLRVADNGPGFVPPSDTATFGLRLISILMRKLKATGQYRMGEGCCFELSFADKGKPAVLPKERKTSIPHSI</sequence>
<keyword evidence="9" id="KW-0812">Transmembrane</keyword>
<evidence type="ECO:0000256" key="8">
    <source>
        <dbReference type="PROSITE-ProRule" id="PRU00339"/>
    </source>
</evidence>
<dbReference type="CDD" id="cd16936">
    <property type="entry name" value="HATPase_RsbW-like"/>
    <property type="match status" value="1"/>
</dbReference>
<evidence type="ECO:0000256" key="3">
    <source>
        <dbReference type="ARBA" id="ARBA00022553"/>
    </source>
</evidence>
<dbReference type="Gene3D" id="3.30.565.10">
    <property type="entry name" value="Histidine kinase-like ATPase, C-terminal domain"/>
    <property type="match status" value="1"/>
</dbReference>
<accession>A0A7U3ZMX0</accession>
<dbReference type="PROSITE" id="PS50005">
    <property type="entry name" value="TPR"/>
    <property type="match status" value="1"/>
</dbReference>
<dbReference type="Gene3D" id="1.25.40.10">
    <property type="entry name" value="Tetratricopeptide repeat domain"/>
    <property type="match status" value="2"/>
</dbReference>
<dbReference type="InterPro" id="IPR011495">
    <property type="entry name" value="Sig_transdc_His_kin_sub2_dim/P"/>
</dbReference>
<dbReference type="InterPro" id="IPR003594">
    <property type="entry name" value="HATPase_dom"/>
</dbReference>
<dbReference type="EC" id="2.7.13.3" evidence="2"/>
<gene>
    <name evidence="11" type="ordered locus">Runsl_3799</name>
</gene>
<evidence type="ECO:0000313" key="11">
    <source>
        <dbReference type="EMBL" id="AEI50157.1"/>
    </source>
</evidence>
<dbReference type="EMBL" id="CP002859">
    <property type="protein sequence ID" value="AEI50157.1"/>
    <property type="molecule type" value="Genomic_DNA"/>
</dbReference>
<keyword evidence="7" id="KW-0067">ATP-binding</keyword>
<protein>
    <recommendedName>
        <fullName evidence="2">histidine kinase</fullName>
        <ecNumber evidence="2">2.7.13.3</ecNumber>
    </recommendedName>
</protein>
<dbReference type="SMART" id="SM00387">
    <property type="entry name" value="HATPase_c"/>
    <property type="match status" value="1"/>
</dbReference>
<evidence type="ECO:0000256" key="7">
    <source>
        <dbReference type="ARBA" id="ARBA00022840"/>
    </source>
</evidence>
<dbReference type="PANTHER" id="PTHR41523">
    <property type="entry name" value="TWO-COMPONENT SYSTEM SENSOR PROTEIN"/>
    <property type="match status" value="1"/>
</dbReference>
<dbReference type="KEGG" id="rsi:Runsl_3799"/>
<dbReference type="SUPFAM" id="SSF55874">
    <property type="entry name" value="ATPase domain of HSP90 chaperone/DNA topoisomerase II/histidine kinase"/>
    <property type="match status" value="1"/>
</dbReference>
<feature type="transmembrane region" description="Helical" evidence="9">
    <location>
        <begin position="356"/>
        <end position="378"/>
    </location>
</feature>
<evidence type="ECO:0000256" key="1">
    <source>
        <dbReference type="ARBA" id="ARBA00000085"/>
    </source>
</evidence>
<dbReference type="SUPFAM" id="SSF48452">
    <property type="entry name" value="TPR-like"/>
    <property type="match status" value="1"/>
</dbReference>
<evidence type="ECO:0000256" key="2">
    <source>
        <dbReference type="ARBA" id="ARBA00012438"/>
    </source>
</evidence>
<evidence type="ECO:0000256" key="6">
    <source>
        <dbReference type="ARBA" id="ARBA00022777"/>
    </source>
</evidence>
<evidence type="ECO:0000256" key="5">
    <source>
        <dbReference type="ARBA" id="ARBA00022741"/>
    </source>
</evidence>
<dbReference type="Proteomes" id="UP000000493">
    <property type="component" value="Chromosome"/>
</dbReference>
<dbReference type="GO" id="GO:0004673">
    <property type="term" value="F:protein histidine kinase activity"/>
    <property type="evidence" value="ECO:0007669"/>
    <property type="project" value="UniProtKB-EC"/>
</dbReference>
<reference evidence="12" key="1">
    <citation type="submission" date="2011-06" db="EMBL/GenBank/DDBJ databases">
        <title>The complete genome of chromosome of Runella slithyformis DSM 19594.</title>
        <authorList>
            <consortium name="US DOE Joint Genome Institute (JGI-PGF)"/>
            <person name="Lucas S."/>
            <person name="Han J."/>
            <person name="Lapidus A."/>
            <person name="Bruce D."/>
            <person name="Goodwin L."/>
            <person name="Pitluck S."/>
            <person name="Peters L."/>
            <person name="Kyrpides N."/>
            <person name="Mavromatis K."/>
            <person name="Ivanova N."/>
            <person name="Ovchinnikova G."/>
            <person name="Zhang X."/>
            <person name="Misra M."/>
            <person name="Detter J.C."/>
            <person name="Tapia R."/>
            <person name="Han C."/>
            <person name="Land M."/>
            <person name="Hauser L."/>
            <person name="Markowitz V."/>
            <person name="Cheng J.-F."/>
            <person name="Hugenholtz P."/>
            <person name="Woyke T."/>
            <person name="Wu D."/>
            <person name="Tindall B."/>
            <person name="Faehrich R."/>
            <person name="Brambilla E."/>
            <person name="Klenk H.-P."/>
            <person name="Eisen J.A."/>
        </authorList>
    </citation>
    <scope>NUCLEOTIDE SEQUENCE [LARGE SCALE GENOMIC DNA]</scope>
    <source>
        <strain evidence="12">ATCC 29530 / DSM 19594 / LMG 11500 / NCIMB 11436 / LSU 4</strain>
    </source>
</reference>
<organism evidence="11 12">
    <name type="scientific">Runella slithyformis (strain ATCC 29530 / DSM 19594 / LMG 11500 / NCIMB 11436 / LSU 4)</name>
    <dbReference type="NCBI Taxonomy" id="761193"/>
    <lineage>
        <taxon>Bacteria</taxon>
        <taxon>Pseudomonadati</taxon>
        <taxon>Bacteroidota</taxon>
        <taxon>Cytophagia</taxon>
        <taxon>Cytophagales</taxon>
        <taxon>Spirosomataceae</taxon>
        <taxon>Runella</taxon>
    </lineage>
</organism>
<keyword evidence="4" id="KW-0808">Transferase</keyword>
<keyword evidence="9" id="KW-1133">Transmembrane helix</keyword>
<dbReference type="Pfam" id="PF07568">
    <property type="entry name" value="HisKA_2"/>
    <property type="match status" value="1"/>
</dbReference>
<keyword evidence="5" id="KW-0547">Nucleotide-binding</keyword>
<dbReference type="AlphaFoldDB" id="A0A7U3ZMX0"/>
<keyword evidence="9" id="KW-0472">Membrane</keyword>